<gene>
    <name evidence="1" type="ORF">O3303_19390</name>
</gene>
<protein>
    <recommendedName>
        <fullName evidence="3">Tetratricopeptide repeat protein</fullName>
    </recommendedName>
</protein>
<evidence type="ECO:0000313" key="2">
    <source>
        <dbReference type="Proteomes" id="UP001211005"/>
    </source>
</evidence>
<organism evidence="1 2">
    <name type="scientific">Hymenobacter canadensis</name>
    <dbReference type="NCBI Taxonomy" id="2999067"/>
    <lineage>
        <taxon>Bacteria</taxon>
        <taxon>Pseudomonadati</taxon>
        <taxon>Bacteroidota</taxon>
        <taxon>Cytophagia</taxon>
        <taxon>Cytophagales</taxon>
        <taxon>Hymenobacteraceae</taxon>
        <taxon>Hymenobacter</taxon>
    </lineage>
</organism>
<evidence type="ECO:0000313" key="1">
    <source>
        <dbReference type="EMBL" id="WBA44059.1"/>
    </source>
</evidence>
<keyword evidence="2" id="KW-1185">Reference proteome</keyword>
<dbReference type="Proteomes" id="UP001211005">
    <property type="component" value="Plasmid unnamed1"/>
</dbReference>
<reference evidence="1 2" key="1">
    <citation type="submission" date="2022-12" db="EMBL/GenBank/DDBJ databases">
        <title>Hymenobacter canadensis sp. nov. isolated from lake water of the Cambridge Bay, Canada.</title>
        <authorList>
            <person name="Kim W.H."/>
            <person name="Lee Y.M."/>
        </authorList>
    </citation>
    <scope>NUCLEOTIDE SEQUENCE [LARGE SCALE GENOMIC DNA]</scope>
    <source>
        <strain evidence="1 2">PAMC 29467</strain>
        <plasmid evidence="1 2">unnamed1</plasmid>
    </source>
</reference>
<name>A0ABY7LUI0_9BACT</name>
<dbReference type="EMBL" id="CP114768">
    <property type="protein sequence ID" value="WBA44059.1"/>
    <property type="molecule type" value="Genomic_DNA"/>
</dbReference>
<sequence length="124" mass="13949">MTINHPLNDFLYSLLSAAQAFGQAPEQFLDHLTDFYTFGPYRPTVTIKGDVVEAKLDTKAIQAQQAEYQKVLRLSEAGQFRQALPRLQQLIGQNPTVSEYHRVLGQALSELEMAHTLDKGKSDE</sequence>
<accession>A0ABY7LUI0</accession>
<evidence type="ECO:0008006" key="3">
    <source>
        <dbReference type="Google" id="ProtNLM"/>
    </source>
</evidence>
<proteinExistence type="predicted"/>
<dbReference type="RefSeq" id="WP_269562091.1">
    <property type="nucleotide sequence ID" value="NZ_CP114768.1"/>
</dbReference>
<geneLocation type="plasmid" evidence="1 2">
    <name>unnamed1</name>
</geneLocation>
<keyword evidence="1" id="KW-0614">Plasmid</keyword>